<feature type="region of interest" description="Disordered" evidence="1">
    <location>
        <begin position="50"/>
        <end position="90"/>
    </location>
</feature>
<protein>
    <submittedName>
        <fullName evidence="3">Transposase, YhgA-like</fullName>
    </submittedName>
</protein>
<reference evidence="3" key="1">
    <citation type="submission" date="2019-02" db="EMBL/GenBank/DDBJ databases">
        <authorList>
            <person name="Gruber-Vodicka R. H."/>
            <person name="Seah K. B. B."/>
        </authorList>
    </citation>
    <scope>NUCLEOTIDE SEQUENCE</scope>
    <source>
        <strain evidence="3">BECK_BZ131</strain>
    </source>
</reference>
<feature type="domain" description="Transposase (putative) YhgA-like" evidence="2">
    <location>
        <begin position="3"/>
        <end position="51"/>
    </location>
</feature>
<name>A0A450U3W4_9GAMM</name>
<evidence type="ECO:0000256" key="1">
    <source>
        <dbReference type="SAM" id="MobiDB-lite"/>
    </source>
</evidence>
<evidence type="ECO:0000313" key="3">
    <source>
        <dbReference type="EMBL" id="VFJ77895.1"/>
    </source>
</evidence>
<evidence type="ECO:0000259" key="2">
    <source>
        <dbReference type="Pfam" id="PF04754"/>
    </source>
</evidence>
<sequence>MQAGILLWERLPKKVVEHFSDEPPELMPDSFVEERLRGHFSDRLFKVKTEGHPERHGGPLARLRLRPMNHDPAPVKEPLKPDLFVKPSGK</sequence>
<gene>
    <name evidence="3" type="ORF">BECKFW1821C_GA0114237_11472</name>
</gene>
<dbReference type="AlphaFoldDB" id="A0A450U3W4"/>
<dbReference type="Pfam" id="PF04754">
    <property type="entry name" value="Transposase_31"/>
    <property type="match status" value="1"/>
</dbReference>
<accession>A0A450U3W4</accession>
<organism evidence="3">
    <name type="scientific">Candidatus Kentrum sp. FW</name>
    <dbReference type="NCBI Taxonomy" id="2126338"/>
    <lineage>
        <taxon>Bacteria</taxon>
        <taxon>Pseudomonadati</taxon>
        <taxon>Pseudomonadota</taxon>
        <taxon>Gammaproteobacteria</taxon>
        <taxon>Candidatus Kentrum</taxon>
    </lineage>
</organism>
<dbReference type="EMBL" id="CAADFE010000147">
    <property type="protein sequence ID" value="VFJ77895.1"/>
    <property type="molecule type" value="Genomic_DNA"/>
</dbReference>
<proteinExistence type="predicted"/>
<dbReference type="InterPro" id="IPR006842">
    <property type="entry name" value="Transposase_31"/>
</dbReference>